<dbReference type="Pfam" id="PF04397">
    <property type="entry name" value="LytTR"/>
    <property type="match status" value="1"/>
</dbReference>
<evidence type="ECO:0000256" key="1">
    <source>
        <dbReference type="ARBA" id="ARBA00023012"/>
    </source>
</evidence>
<dbReference type="OrthoDB" id="236568at2"/>
<evidence type="ECO:0000259" key="2">
    <source>
        <dbReference type="PROSITE" id="PS50930"/>
    </source>
</evidence>
<keyword evidence="1" id="KW-0902">Two-component regulatory system</keyword>
<dbReference type="Gene3D" id="2.40.50.1020">
    <property type="entry name" value="LytTr DNA-binding domain"/>
    <property type="match status" value="1"/>
</dbReference>
<feature type="domain" description="HTH LytTR-type" evidence="2">
    <location>
        <begin position="1"/>
        <end position="61"/>
    </location>
</feature>
<reference evidence="3 4" key="1">
    <citation type="journal article" date="2016" name="Int. J. Syst. Evol. Microbiol.">
        <title>Paraphotobacterium marinum gen. nov., sp. nov., a member of the family Vibrionaceae, isolated from surface seawater.</title>
        <authorList>
            <person name="Huang Z."/>
            <person name="Dong C."/>
            <person name="Shao Z."/>
        </authorList>
    </citation>
    <scope>NUCLEOTIDE SEQUENCE [LARGE SCALE GENOMIC DNA]</scope>
    <source>
        <strain evidence="3 4">NSCS20N07D</strain>
    </source>
</reference>
<proteinExistence type="predicted"/>
<evidence type="ECO:0000313" key="3">
    <source>
        <dbReference type="EMBL" id="ASK79095.1"/>
    </source>
</evidence>
<dbReference type="Proteomes" id="UP000242175">
    <property type="component" value="Chromosome small"/>
</dbReference>
<dbReference type="GO" id="GO:0000160">
    <property type="term" value="P:phosphorelay signal transduction system"/>
    <property type="evidence" value="ECO:0007669"/>
    <property type="project" value="UniProtKB-KW"/>
</dbReference>
<accession>A0A220VFF5</accession>
<dbReference type="EMBL" id="CP022356">
    <property type="protein sequence ID" value="ASK79095.1"/>
    <property type="molecule type" value="Genomic_DNA"/>
</dbReference>
<dbReference type="GO" id="GO:0003677">
    <property type="term" value="F:DNA binding"/>
    <property type="evidence" value="ECO:0007669"/>
    <property type="project" value="InterPro"/>
</dbReference>
<dbReference type="AlphaFoldDB" id="A0A220VFF5"/>
<protein>
    <recommendedName>
        <fullName evidence="2">HTH LytTR-type domain-containing protein</fullName>
    </recommendedName>
</protein>
<name>A0A220VFF5_9GAMM</name>
<dbReference type="PROSITE" id="PS50930">
    <property type="entry name" value="HTH_LYTTR"/>
    <property type="match status" value="1"/>
</dbReference>
<evidence type="ECO:0000313" key="4">
    <source>
        <dbReference type="Proteomes" id="UP000242175"/>
    </source>
</evidence>
<dbReference type="InterPro" id="IPR007492">
    <property type="entry name" value="LytTR_DNA-bd_dom"/>
</dbReference>
<organism evidence="3 4">
    <name type="scientific">Paraphotobacterium marinum</name>
    <dbReference type="NCBI Taxonomy" id="1755811"/>
    <lineage>
        <taxon>Bacteria</taxon>
        <taxon>Pseudomonadati</taxon>
        <taxon>Pseudomonadota</taxon>
        <taxon>Gammaproteobacteria</taxon>
        <taxon>Vibrionales</taxon>
        <taxon>Vibrionaceae</taxon>
        <taxon>Paraphotobacterium</taxon>
    </lineage>
</organism>
<sequence length="110" mass="12592">MIHVDDIISIKSDGNYMNIDNGGGMFPIRITLKALLVKLPINFIRIERSLVINTSKIKVIKMVQNNKRFKVNLINGKSYLVGLNYHVKFLEHAIIQNLLKRNKCIISEEG</sequence>
<dbReference type="RefSeq" id="WP_089074003.1">
    <property type="nucleotide sequence ID" value="NZ_CP022356.1"/>
</dbReference>
<gene>
    <name evidence="3" type="ORF">CF386_08475</name>
</gene>
<keyword evidence="4" id="KW-1185">Reference proteome</keyword>
<dbReference type="SMART" id="SM00850">
    <property type="entry name" value="LytTR"/>
    <property type="match status" value="1"/>
</dbReference>
<dbReference type="KEGG" id="pmai:CF386_08475"/>